<keyword evidence="4" id="KW-1185">Reference proteome</keyword>
<evidence type="ECO:0000313" key="4">
    <source>
        <dbReference type="Proteomes" id="UP000627781"/>
    </source>
</evidence>
<dbReference type="PANTHER" id="PTHR30373:SF2">
    <property type="entry name" value="UPF0603 PROTEIN YGCG"/>
    <property type="match status" value="1"/>
</dbReference>
<evidence type="ECO:0000256" key="1">
    <source>
        <dbReference type="SAM" id="Phobius"/>
    </source>
</evidence>
<comment type="caution">
    <text evidence="3">The sequence shown here is derived from an EMBL/GenBank/DDBJ whole genome shotgun (WGS) entry which is preliminary data.</text>
</comment>
<dbReference type="InterPro" id="IPR007621">
    <property type="entry name" value="TPM_dom"/>
</dbReference>
<keyword evidence="1" id="KW-1133">Transmembrane helix</keyword>
<accession>A0ABR8PNR9</accession>
<keyword evidence="1" id="KW-0472">Membrane</keyword>
<sequence length="262" mass="28894">MNVNNRFIQIFISSLLIITSLFYDHPLAADSFPIPTSYKYINDYTNTITDEEKRSIISIGKELEDKTGSEATIVILDSTNNIPIESYANNLFRTWQIGQKEKDNGLLILVALRDRTWRVEVGRGLEGALPDVLTSRVMDSLAKPKFIEGNYGKGLLDSYSTLCDYIAKEYGVTLDKSLNITLPTDNNLESKTKTYGITFIVMLGLFFMDLLFNRGRISYFLLQLLFINAFSNRHGPGDSSGGGGFGGFGGGSSSGGGSSGNW</sequence>
<gene>
    <name evidence="3" type="ORF">H9661_00190</name>
</gene>
<organism evidence="3 4">
    <name type="scientific">Clostridium cibarium</name>
    <dbReference type="NCBI Taxonomy" id="2762247"/>
    <lineage>
        <taxon>Bacteria</taxon>
        <taxon>Bacillati</taxon>
        <taxon>Bacillota</taxon>
        <taxon>Clostridia</taxon>
        <taxon>Eubacteriales</taxon>
        <taxon>Clostridiaceae</taxon>
        <taxon>Clostridium</taxon>
    </lineage>
</organism>
<dbReference type="Proteomes" id="UP000627781">
    <property type="component" value="Unassembled WGS sequence"/>
</dbReference>
<reference evidence="3 4" key="1">
    <citation type="submission" date="2020-08" db="EMBL/GenBank/DDBJ databases">
        <title>A Genomic Blueprint of the Chicken Gut Microbiome.</title>
        <authorList>
            <person name="Gilroy R."/>
            <person name="Ravi A."/>
            <person name="Getino M."/>
            <person name="Pursley I."/>
            <person name="Horton D.L."/>
            <person name="Alikhan N.-F."/>
            <person name="Baker D."/>
            <person name="Gharbi K."/>
            <person name="Hall N."/>
            <person name="Watson M."/>
            <person name="Adriaenssens E.M."/>
            <person name="Foster-Nyarko E."/>
            <person name="Jarju S."/>
            <person name="Secka A."/>
            <person name="Antonio M."/>
            <person name="Oren A."/>
            <person name="Chaudhuri R."/>
            <person name="La Ragione R.M."/>
            <person name="Hildebrand F."/>
            <person name="Pallen M.J."/>
        </authorList>
    </citation>
    <scope>NUCLEOTIDE SEQUENCE [LARGE SCALE GENOMIC DNA]</scope>
    <source>
        <strain evidence="3 4">Sa3CVN1</strain>
    </source>
</reference>
<dbReference type="Pfam" id="PF04536">
    <property type="entry name" value="TPM_phosphatase"/>
    <property type="match status" value="1"/>
</dbReference>
<feature type="transmembrane region" description="Helical" evidence="1">
    <location>
        <begin position="194"/>
        <end position="212"/>
    </location>
</feature>
<evidence type="ECO:0000259" key="2">
    <source>
        <dbReference type="Pfam" id="PF04536"/>
    </source>
</evidence>
<dbReference type="PANTHER" id="PTHR30373">
    <property type="entry name" value="UPF0603 PROTEIN YGCG"/>
    <property type="match status" value="1"/>
</dbReference>
<feature type="domain" description="TPM" evidence="2">
    <location>
        <begin position="41"/>
        <end position="162"/>
    </location>
</feature>
<proteinExistence type="predicted"/>
<dbReference type="RefSeq" id="WP_143314663.1">
    <property type="nucleotide sequence ID" value="NZ_JACSRA010000001.1"/>
</dbReference>
<evidence type="ECO:0000313" key="3">
    <source>
        <dbReference type="EMBL" id="MBD7909760.1"/>
    </source>
</evidence>
<keyword evidence="1" id="KW-0812">Transmembrane</keyword>
<name>A0ABR8PNR9_9CLOT</name>
<protein>
    <submittedName>
        <fullName evidence="3">TPM domain-containing protein</fullName>
    </submittedName>
</protein>
<dbReference type="Gene3D" id="3.10.310.50">
    <property type="match status" value="1"/>
</dbReference>
<dbReference type="EMBL" id="JACSRA010000001">
    <property type="protein sequence ID" value="MBD7909760.1"/>
    <property type="molecule type" value="Genomic_DNA"/>
</dbReference>